<dbReference type="Gene3D" id="3.40.710.10">
    <property type="entry name" value="DD-peptidase/beta-lactamase superfamily"/>
    <property type="match status" value="1"/>
</dbReference>
<dbReference type="Pfam" id="PF00905">
    <property type="entry name" value="Transpeptidase"/>
    <property type="match status" value="1"/>
</dbReference>
<evidence type="ECO:0000256" key="6">
    <source>
        <dbReference type="ARBA" id="ARBA00022670"/>
    </source>
</evidence>
<dbReference type="Proteomes" id="UP000188937">
    <property type="component" value="Chromosome"/>
</dbReference>
<dbReference type="GO" id="GO:0009002">
    <property type="term" value="F:serine-type D-Ala-D-Ala carboxypeptidase activity"/>
    <property type="evidence" value="ECO:0007669"/>
    <property type="project" value="InterPro"/>
</dbReference>
<dbReference type="NCBIfam" id="TIGR03423">
    <property type="entry name" value="pbp2_mrdA"/>
    <property type="match status" value="1"/>
</dbReference>
<dbReference type="InterPro" id="IPR017790">
    <property type="entry name" value="Penicillin-binding_protein_2"/>
</dbReference>
<keyword evidence="8" id="KW-0378">Hydrolase</keyword>
<organism evidence="17 18">
    <name type="scientific">Acetobacter aceti</name>
    <dbReference type="NCBI Taxonomy" id="435"/>
    <lineage>
        <taxon>Bacteria</taxon>
        <taxon>Pseudomonadati</taxon>
        <taxon>Pseudomonadota</taxon>
        <taxon>Alphaproteobacteria</taxon>
        <taxon>Acetobacterales</taxon>
        <taxon>Acetobacteraceae</taxon>
        <taxon>Acetobacter</taxon>
        <taxon>Acetobacter subgen. Acetobacter</taxon>
    </lineage>
</organism>
<dbReference type="GO" id="GO:0071972">
    <property type="term" value="F:peptidoglycan L,D-transpeptidase activity"/>
    <property type="evidence" value="ECO:0007669"/>
    <property type="project" value="TreeGrafter"/>
</dbReference>
<evidence type="ECO:0000256" key="7">
    <source>
        <dbReference type="ARBA" id="ARBA00022692"/>
    </source>
</evidence>
<dbReference type="GO" id="GO:0005886">
    <property type="term" value="C:plasma membrane"/>
    <property type="evidence" value="ECO:0007669"/>
    <property type="project" value="UniProtKB-SubCell"/>
</dbReference>
<dbReference type="InterPro" id="IPR036138">
    <property type="entry name" value="PBP_dimer_sf"/>
</dbReference>
<feature type="compositionally biased region" description="Basic residues" evidence="14">
    <location>
        <begin position="1"/>
        <end position="11"/>
    </location>
</feature>
<dbReference type="Gene3D" id="3.30.1390.30">
    <property type="entry name" value="Penicillin-binding protein 2a, domain 3"/>
    <property type="match status" value="1"/>
</dbReference>
<keyword evidence="5" id="KW-0121">Carboxypeptidase</keyword>
<dbReference type="AlphaFoldDB" id="A0A1U9KH27"/>
<dbReference type="InterPro" id="IPR001460">
    <property type="entry name" value="PCN-bd_Tpept"/>
</dbReference>
<dbReference type="InterPro" id="IPR005311">
    <property type="entry name" value="PBP_dimer"/>
</dbReference>
<keyword evidence="18" id="KW-1185">Reference proteome</keyword>
<feature type="domain" description="Penicillin-binding protein dimerisation" evidence="16">
    <location>
        <begin position="77"/>
        <end position="246"/>
    </location>
</feature>
<dbReference type="GO" id="GO:0071555">
    <property type="term" value="P:cell wall organization"/>
    <property type="evidence" value="ECO:0007669"/>
    <property type="project" value="UniProtKB-KW"/>
</dbReference>
<dbReference type="SUPFAM" id="SSF56601">
    <property type="entry name" value="beta-lactamase/transpeptidase-like"/>
    <property type="match status" value="1"/>
</dbReference>
<keyword evidence="10" id="KW-0573">Peptidoglycan synthesis</keyword>
<dbReference type="InterPro" id="IPR050515">
    <property type="entry name" value="Beta-lactam/transpept"/>
</dbReference>
<evidence type="ECO:0000256" key="2">
    <source>
        <dbReference type="ARBA" id="ARBA00004236"/>
    </source>
</evidence>
<keyword evidence="13" id="KW-0961">Cell wall biogenesis/degradation</keyword>
<comment type="subcellular location">
    <subcellularLocation>
        <location evidence="2">Cell membrane</location>
    </subcellularLocation>
    <subcellularLocation>
        <location evidence="1">Membrane</location>
        <topology evidence="1">Single-pass membrane protein</topology>
    </subcellularLocation>
</comment>
<dbReference type="InterPro" id="IPR012338">
    <property type="entry name" value="Beta-lactam/transpept-like"/>
</dbReference>
<keyword evidence="4" id="KW-0997">Cell inner membrane</keyword>
<dbReference type="GO" id="GO:0008658">
    <property type="term" value="F:penicillin binding"/>
    <property type="evidence" value="ECO:0007669"/>
    <property type="project" value="InterPro"/>
</dbReference>
<dbReference type="OrthoDB" id="9766847at2"/>
<evidence type="ECO:0000256" key="1">
    <source>
        <dbReference type="ARBA" id="ARBA00004167"/>
    </source>
</evidence>
<dbReference type="GO" id="GO:0009252">
    <property type="term" value="P:peptidoglycan biosynthetic process"/>
    <property type="evidence" value="ECO:0007669"/>
    <property type="project" value="UniProtKB-KW"/>
</dbReference>
<dbReference type="EMBL" id="CP014692">
    <property type="protein sequence ID" value="AQS85090.1"/>
    <property type="molecule type" value="Genomic_DNA"/>
</dbReference>
<evidence type="ECO:0000256" key="5">
    <source>
        <dbReference type="ARBA" id="ARBA00022645"/>
    </source>
</evidence>
<evidence type="ECO:0000256" key="4">
    <source>
        <dbReference type="ARBA" id="ARBA00022519"/>
    </source>
</evidence>
<evidence type="ECO:0000256" key="10">
    <source>
        <dbReference type="ARBA" id="ARBA00022984"/>
    </source>
</evidence>
<keyword evidence="3" id="KW-1003">Cell membrane</keyword>
<evidence type="ECO:0000313" key="18">
    <source>
        <dbReference type="Proteomes" id="UP000188937"/>
    </source>
</evidence>
<evidence type="ECO:0000256" key="12">
    <source>
        <dbReference type="ARBA" id="ARBA00023136"/>
    </source>
</evidence>
<evidence type="ECO:0000256" key="11">
    <source>
        <dbReference type="ARBA" id="ARBA00022989"/>
    </source>
</evidence>
<evidence type="ECO:0000256" key="14">
    <source>
        <dbReference type="SAM" id="MobiDB-lite"/>
    </source>
</evidence>
<evidence type="ECO:0000259" key="16">
    <source>
        <dbReference type="Pfam" id="PF03717"/>
    </source>
</evidence>
<evidence type="ECO:0000256" key="9">
    <source>
        <dbReference type="ARBA" id="ARBA00022960"/>
    </source>
</evidence>
<reference evidence="17 18" key="1">
    <citation type="submission" date="2016-03" db="EMBL/GenBank/DDBJ databases">
        <title>Acetic acid bacteria sequencing.</title>
        <authorList>
            <person name="Brandt J."/>
            <person name="Jakob F."/>
            <person name="Vogel R.F."/>
        </authorList>
    </citation>
    <scope>NUCLEOTIDE SEQUENCE [LARGE SCALE GENOMIC DNA]</scope>
    <source>
        <strain evidence="17 18">TMW2.1153</strain>
    </source>
</reference>
<dbReference type="KEGG" id="aace:A0U92_10220"/>
<evidence type="ECO:0000256" key="13">
    <source>
        <dbReference type="ARBA" id="ARBA00023316"/>
    </source>
</evidence>
<sequence>MRLRGRKKREKLNRLLPAREQKDPGKGVFTRRALLMMAVQTAALGELSRRLYDLQVNSGDHFAKLADKNRTSKRLLAPPRGLIADRFGTILAANKTNWRALLLSEETTDVEGSVERFSQLVPLDEHDRSRIAREVRHKRKFIPVVLREFLSWDDMARIELNSPSLPGVLIDVGTTRSYPFGPLLAHTIGYVAPPNEQDVAKSALFALPGMRIGRAGVEQSQDAMLRGQAGSVEMEVNSVGRVMKELDRQDGTPGDELALTLDVGLQQAIQNRIGDLAASSVVMDCRNGEVLAMCSTPSFDPSLFDSGVSRAQWIDWTSDQRTPLIDKTVSGVYPPGSTFKPAVAMAALNAGVISPTDRFFCPGHFDLGGARFHCWAKHGHGSVDLHLALKYSCDVYFYEVAMKVGMDRLAASAHELGLGTELDIELPHQRLGLIPTPEWRQKHKHHWNGGDTVVSGIGQGFVQVTPLQLATYTSRLATGRKVEPHLVRAVNGDIGSQVDPQYWPELAMDERYLRAVREGMFAVVNETHGTAPKARLSIPGIEMAGKTGSAQVRRVSRALRESGHFNSATLPWEFRPHALFICFAPYDSPRYAVSVVIEHGNAGAEAAAPLARDIMTDTLLRDPVNHKSAPGQTVADAD</sequence>
<feature type="region of interest" description="Disordered" evidence="14">
    <location>
        <begin position="1"/>
        <end position="24"/>
    </location>
</feature>
<gene>
    <name evidence="17" type="ORF">A0U92_10220</name>
</gene>
<evidence type="ECO:0000259" key="15">
    <source>
        <dbReference type="Pfam" id="PF00905"/>
    </source>
</evidence>
<dbReference type="PANTHER" id="PTHR30627">
    <property type="entry name" value="PEPTIDOGLYCAN D,D-TRANSPEPTIDASE"/>
    <property type="match status" value="1"/>
</dbReference>
<name>A0A1U9KH27_ACEAC</name>
<dbReference type="SUPFAM" id="SSF56519">
    <property type="entry name" value="Penicillin binding protein dimerisation domain"/>
    <property type="match status" value="1"/>
</dbReference>
<dbReference type="GO" id="GO:0008360">
    <property type="term" value="P:regulation of cell shape"/>
    <property type="evidence" value="ECO:0007669"/>
    <property type="project" value="UniProtKB-KW"/>
</dbReference>
<accession>A0A1U9KH27</accession>
<dbReference type="eggNOG" id="COG0768">
    <property type="taxonomic scope" value="Bacteria"/>
</dbReference>
<evidence type="ECO:0000256" key="8">
    <source>
        <dbReference type="ARBA" id="ARBA00022801"/>
    </source>
</evidence>
<dbReference type="STRING" id="435.A0U92_10220"/>
<keyword evidence="11" id="KW-1133">Transmembrane helix</keyword>
<keyword evidence="7" id="KW-0812">Transmembrane</keyword>
<dbReference type="RefSeq" id="WP_077813135.1">
    <property type="nucleotide sequence ID" value="NZ_CP014692.1"/>
</dbReference>
<dbReference type="Pfam" id="PF03717">
    <property type="entry name" value="PBP_dimer"/>
    <property type="match status" value="1"/>
</dbReference>
<protein>
    <submittedName>
        <fullName evidence="17">Penicillin-binding protein 2</fullName>
    </submittedName>
</protein>
<dbReference type="Gene3D" id="3.90.1310.10">
    <property type="entry name" value="Penicillin-binding protein 2a (Domain 2)"/>
    <property type="match status" value="1"/>
</dbReference>
<feature type="domain" description="Penicillin-binding protein transpeptidase" evidence="15">
    <location>
        <begin position="279"/>
        <end position="615"/>
    </location>
</feature>
<keyword evidence="9" id="KW-0133">Cell shape</keyword>
<keyword evidence="12" id="KW-0472">Membrane</keyword>
<dbReference type="PANTHER" id="PTHR30627:SF2">
    <property type="entry name" value="PEPTIDOGLYCAN D,D-TRANSPEPTIDASE MRDA"/>
    <property type="match status" value="1"/>
</dbReference>
<dbReference type="GO" id="GO:0006508">
    <property type="term" value="P:proteolysis"/>
    <property type="evidence" value="ECO:0007669"/>
    <property type="project" value="UniProtKB-KW"/>
</dbReference>
<proteinExistence type="predicted"/>
<evidence type="ECO:0000313" key="17">
    <source>
        <dbReference type="EMBL" id="AQS85090.1"/>
    </source>
</evidence>
<evidence type="ECO:0000256" key="3">
    <source>
        <dbReference type="ARBA" id="ARBA00022475"/>
    </source>
</evidence>
<keyword evidence="6" id="KW-0645">Protease</keyword>